<dbReference type="GO" id="GO:0005524">
    <property type="term" value="F:ATP binding"/>
    <property type="evidence" value="ECO:0007669"/>
    <property type="project" value="InterPro"/>
</dbReference>
<dbReference type="AlphaFoldDB" id="A0A4P6JIL7"/>
<accession>A0A4P6JIL7</accession>
<sequence>MVSDLYERVSIVITSNLRFTEWNQILKVPA</sequence>
<organism evidence="2 3">
    <name type="scientific">Ktedonosporobacter rubrisoli</name>
    <dbReference type="NCBI Taxonomy" id="2509675"/>
    <lineage>
        <taxon>Bacteria</taxon>
        <taxon>Bacillati</taxon>
        <taxon>Chloroflexota</taxon>
        <taxon>Ktedonobacteria</taxon>
        <taxon>Ktedonobacterales</taxon>
        <taxon>Ktedonosporobacteraceae</taxon>
        <taxon>Ktedonosporobacter</taxon>
    </lineage>
</organism>
<proteinExistence type="predicted"/>
<protein>
    <recommendedName>
        <fullName evidence="1">IstB-like ATP-binding domain-containing protein</fullName>
    </recommendedName>
</protein>
<gene>
    <name evidence="2" type="ORF">EPA93_02435</name>
</gene>
<dbReference type="KEGG" id="kbs:EPA93_02435"/>
<dbReference type="Pfam" id="PF01695">
    <property type="entry name" value="IstB_IS21"/>
    <property type="match status" value="1"/>
</dbReference>
<reference evidence="2 3" key="1">
    <citation type="submission" date="2019-01" db="EMBL/GenBank/DDBJ databases">
        <title>Ktedonosporobacter rubrisoli SCAWS-G2.</title>
        <authorList>
            <person name="Huang Y."/>
            <person name="Yan B."/>
        </authorList>
    </citation>
    <scope>NUCLEOTIDE SEQUENCE [LARGE SCALE GENOMIC DNA]</scope>
    <source>
        <strain evidence="2 3">SCAWS-G2</strain>
    </source>
</reference>
<evidence type="ECO:0000313" key="2">
    <source>
        <dbReference type="EMBL" id="QBD74909.1"/>
    </source>
</evidence>
<evidence type="ECO:0000259" key="1">
    <source>
        <dbReference type="Pfam" id="PF01695"/>
    </source>
</evidence>
<dbReference type="OrthoDB" id="9773429at2"/>
<feature type="domain" description="IstB-like ATP-binding" evidence="1">
    <location>
        <begin position="2"/>
        <end position="27"/>
    </location>
</feature>
<evidence type="ECO:0000313" key="3">
    <source>
        <dbReference type="Proteomes" id="UP000290365"/>
    </source>
</evidence>
<name>A0A4P6JIL7_KTERU</name>
<dbReference type="EMBL" id="CP035758">
    <property type="protein sequence ID" value="QBD74909.1"/>
    <property type="molecule type" value="Genomic_DNA"/>
</dbReference>
<dbReference type="Proteomes" id="UP000290365">
    <property type="component" value="Chromosome"/>
</dbReference>
<keyword evidence="3" id="KW-1185">Reference proteome</keyword>
<dbReference type="InterPro" id="IPR002611">
    <property type="entry name" value="IstB_ATP-bd"/>
</dbReference>